<keyword evidence="2" id="KW-1185">Reference proteome</keyword>
<evidence type="ECO:0000313" key="1">
    <source>
        <dbReference type="EMBL" id="PHV72363.1"/>
    </source>
</evidence>
<evidence type="ECO:0000313" key="2">
    <source>
        <dbReference type="Proteomes" id="UP000224460"/>
    </source>
</evidence>
<comment type="caution">
    <text evidence="1">The sequence shown here is derived from an EMBL/GenBank/DDBJ whole genome shotgun (WGS) entry which is preliminary data.</text>
</comment>
<name>A0AC61DHD9_9FIRM</name>
<dbReference type="EMBL" id="PEDL01000001">
    <property type="protein sequence ID" value="PHV72363.1"/>
    <property type="molecule type" value="Genomic_DNA"/>
</dbReference>
<organism evidence="1 2">
    <name type="scientific">Sporanaerobium hydrogeniformans</name>
    <dbReference type="NCBI Taxonomy" id="3072179"/>
    <lineage>
        <taxon>Bacteria</taxon>
        <taxon>Bacillati</taxon>
        <taxon>Bacillota</taxon>
        <taxon>Clostridia</taxon>
        <taxon>Lachnospirales</taxon>
        <taxon>Lachnospiraceae</taxon>
        <taxon>Sporanaerobium</taxon>
    </lineage>
</organism>
<protein>
    <submittedName>
        <fullName evidence="1">Transcription antitermination factor NusB</fullName>
    </submittedName>
</protein>
<accession>A0AC61DHD9</accession>
<sequence length="156" mass="18159">MPWVSLIAKEDKMTRRQAREAIMQMLYACDFHEEQDRERLLEEKCAALKEEEKQNHEKGSNKAMYSFIEKEFHGILEHLEEIDTLIKESATNWSIERIAKVDHMILRLAIYELKWTDIPPKVVVNEAVEIAKGYSTDKSPKFINGVLGNIIKLIEG</sequence>
<proteinExistence type="predicted"/>
<gene>
    <name evidence="1" type="primary">nusB</name>
    <name evidence="1" type="ORF">CS063_02475</name>
</gene>
<dbReference type="Proteomes" id="UP000224460">
    <property type="component" value="Unassembled WGS sequence"/>
</dbReference>
<reference evidence="1" key="1">
    <citation type="submission" date="2017-10" db="EMBL/GenBank/DDBJ databases">
        <title>Genome sequence of cellulolytic Lachnospiraceae bacterium XHS1971 isolated from hotspring sediment.</title>
        <authorList>
            <person name="Vasudevan G."/>
            <person name="Joshi A.J."/>
            <person name="Hivarkar S."/>
            <person name="Lanjekar V.B."/>
            <person name="Dhakephalkar P.K."/>
            <person name="Dagar S."/>
        </authorList>
    </citation>
    <scope>NUCLEOTIDE SEQUENCE</scope>
    <source>
        <strain evidence="1">XHS1971</strain>
    </source>
</reference>